<evidence type="ECO:0000313" key="2">
    <source>
        <dbReference type="EMBL" id="MEL5995938.1"/>
    </source>
</evidence>
<feature type="transmembrane region" description="Helical" evidence="1">
    <location>
        <begin position="233"/>
        <end position="253"/>
    </location>
</feature>
<dbReference type="Proteomes" id="UP001479606">
    <property type="component" value="Unassembled WGS sequence"/>
</dbReference>
<accession>A0ABU9LZK1</accession>
<feature type="transmembrane region" description="Helical" evidence="1">
    <location>
        <begin position="181"/>
        <end position="200"/>
    </location>
</feature>
<dbReference type="RefSeq" id="WP_342300083.1">
    <property type="nucleotide sequence ID" value="NZ_JBCEVZ010000052.1"/>
</dbReference>
<proteinExistence type="predicted"/>
<keyword evidence="1" id="KW-0812">Transmembrane</keyword>
<evidence type="ECO:0000313" key="3">
    <source>
        <dbReference type="Proteomes" id="UP001479606"/>
    </source>
</evidence>
<name>A0ABU9LZK1_9BACT</name>
<gene>
    <name evidence="2" type="ORF">AAFH49_17115</name>
</gene>
<sequence>MSQFFNLSRFGRLFSKHTTEHAGGYLLATGVLLGGIGLVLGFVAVSSSQPVSPDMQGVIFVMGLLAAGAIFSSTVFSFYGNRKQTTAALMLPASHWEKYLVGWLYSVPLFIAVYVGCFYLIDALVVNLEDWHGQTPKMVRLFSNESKLYWSLVGYAVVNAVFLWGSIFFQKQQFVRTAFGLLLVGVLVSLANMQVVKGLVGRKLDGVLPFAGMGFRDGQEWYSVNLEPTQNSWFLLVPVGVMLLAWAAAYLRVTEKQI</sequence>
<keyword evidence="3" id="KW-1185">Reference proteome</keyword>
<evidence type="ECO:0000256" key="1">
    <source>
        <dbReference type="SAM" id="Phobius"/>
    </source>
</evidence>
<feature type="transmembrane region" description="Helical" evidence="1">
    <location>
        <begin position="21"/>
        <end position="45"/>
    </location>
</feature>
<organism evidence="2 3">
    <name type="scientific">Hymenobacter segetis</name>
    <dbReference type="NCBI Taxonomy" id="2025509"/>
    <lineage>
        <taxon>Bacteria</taxon>
        <taxon>Pseudomonadati</taxon>
        <taxon>Bacteroidota</taxon>
        <taxon>Cytophagia</taxon>
        <taxon>Cytophagales</taxon>
        <taxon>Hymenobacteraceae</taxon>
        <taxon>Hymenobacter</taxon>
    </lineage>
</organism>
<keyword evidence="1" id="KW-1133">Transmembrane helix</keyword>
<feature type="transmembrane region" description="Helical" evidence="1">
    <location>
        <begin position="57"/>
        <end position="79"/>
    </location>
</feature>
<evidence type="ECO:0008006" key="4">
    <source>
        <dbReference type="Google" id="ProtNLM"/>
    </source>
</evidence>
<reference evidence="2 3" key="1">
    <citation type="journal article" date="2018" name="Arch. Microbiol.">
        <title>Hymenobacter segetis sp. nov., isolated from soil.</title>
        <authorList>
            <person name="Ten L.N."/>
            <person name="Lim S.J."/>
            <person name="Kim B.O."/>
            <person name="Kang I.K."/>
            <person name="Jung H.Y."/>
        </authorList>
    </citation>
    <scope>NUCLEOTIDE SEQUENCE [LARGE SCALE GENOMIC DNA]</scope>
    <source>
        <strain evidence="2 3">S7-3-11</strain>
    </source>
</reference>
<comment type="caution">
    <text evidence="2">The sequence shown here is derived from an EMBL/GenBank/DDBJ whole genome shotgun (WGS) entry which is preliminary data.</text>
</comment>
<protein>
    <recommendedName>
        <fullName evidence="4">ABC transporter permease</fullName>
    </recommendedName>
</protein>
<feature type="transmembrane region" description="Helical" evidence="1">
    <location>
        <begin position="100"/>
        <end position="121"/>
    </location>
</feature>
<feature type="transmembrane region" description="Helical" evidence="1">
    <location>
        <begin position="148"/>
        <end position="169"/>
    </location>
</feature>
<dbReference type="EMBL" id="JBCEVZ010000052">
    <property type="protein sequence ID" value="MEL5995938.1"/>
    <property type="molecule type" value="Genomic_DNA"/>
</dbReference>
<keyword evidence="1" id="KW-0472">Membrane</keyword>